<dbReference type="Gene3D" id="1.25.40.20">
    <property type="entry name" value="Ankyrin repeat-containing domain"/>
    <property type="match status" value="1"/>
</dbReference>
<evidence type="ECO:0000256" key="1">
    <source>
        <dbReference type="ARBA" id="ARBA00022737"/>
    </source>
</evidence>
<feature type="repeat" description="ANK" evidence="3">
    <location>
        <begin position="192"/>
        <end position="224"/>
    </location>
</feature>
<dbReference type="PANTHER" id="PTHR24198:SF165">
    <property type="entry name" value="ANKYRIN REPEAT-CONTAINING PROTEIN-RELATED"/>
    <property type="match status" value="1"/>
</dbReference>
<comment type="caution">
    <text evidence="4">The sequence shown here is derived from an EMBL/GenBank/DDBJ whole genome shotgun (WGS) entry which is preliminary data.</text>
</comment>
<evidence type="ECO:0000256" key="3">
    <source>
        <dbReference type="PROSITE-ProRule" id="PRU00023"/>
    </source>
</evidence>
<keyword evidence="2 3" id="KW-0040">ANK repeat</keyword>
<dbReference type="SUPFAM" id="SSF52047">
    <property type="entry name" value="RNI-like"/>
    <property type="match status" value="1"/>
</dbReference>
<dbReference type="SUPFAM" id="SSF48403">
    <property type="entry name" value="Ankyrin repeat"/>
    <property type="match status" value="1"/>
</dbReference>
<dbReference type="Pfam" id="PF00023">
    <property type="entry name" value="Ank"/>
    <property type="match status" value="1"/>
</dbReference>
<evidence type="ECO:0000256" key="2">
    <source>
        <dbReference type="ARBA" id="ARBA00023043"/>
    </source>
</evidence>
<protein>
    <recommendedName>
        <fullName evidence="6">Tonsoku-like protein</fullName>
    </recommendedName>
</protein>
<evidence type="ECO:0000313" key="5">
    <source>
        <dbReference type="Proteomes" id="UP001196413"/>
    </source>
</evidence>
<organism evidence="4 5">
    <name type="scientific">Parelaphostrongylus tenuis</name>
    <name type="common">Meningeal worm</name>
    <dbReference type="NCBI Taxonomy" id="148309"/>
    <lineage>
        <taxon>Eukaryota</taxon>
        <taxon>Metazoa</taxon>
        <taxon>Ecdysozoa</taxon>
        <taxon>Nematoda</taxon>
        <taxon>Chromadorea</taxon>
        <taxon>Rhabditida</taxon>
        <taxon>Rhabditina</taxon>
        <taxon>Rhabditomorpha</taxon>
        <taxon>Strongyloidea</taxon>
        <taxon>Metastrongylidae</taxon>
        <taxon>Parelaphostrongylus</taxon>
    </lineage>
</organism>
<feature type="repeat" description="ANK" evidence="3">
    <location>
        <begin position="159"/>
        <end position="191"/>
    </location>
</feature>
<gene>
    <name evidence="4" type="ORF">KIN20_002314</name>
</gene>
<dbReference type="Pfam" id="PF12796">
    <property type="entry name" value="Ank_2"/>
    <property type="match status" value="1"/>
</dbReference>
<keyword evidence="1" id="KW-0677">Repeat</keyword>
<dbReference type="Proteomes" id="UP001196413">
    <property type="component" value="Unassembled WGS sequence"/>
</dbReference>
<dbReference type="Gene3D" id="3.80.10.10">
    <property type="entry name" value="Ribonuclease Inhibitor"/>
    <property type="match status" value="1"/>
</dbReference>
<dbReference type="InterPro" id="IPR002110">
    <property type="entry name" value="Ankyrin_rpt"/>
</dbReference>
<accession>A0AAD5LYA4</accession>
<evidence type="ECO:0008006" key="6">
    <source>
        <dbReference type="Google" id="ProtNLM"/>
    </source>
</evidence>
<dbReference type="PANTHER" id="PTHR24198">
    <property type="entry name" value="ANKYRIN REPEAT AND PROTEIN KINASE DOMAIN-CONTAINING PROTEIN"/>
    <property type="match status" value="1"/>
</dbReference>
<keyword evidence="5" id="KW-1185">Reference proteome</keyword>
<feature type="repeat" description="ANK" evidence="3">
    <location>
        <begin position="236"/>
        <end position="268"/>
    </location>
</feature>
<dbReference type="AlphaFoldDB" id="A0AAD5LYA4"/>
<reference evidence="4" key="1">
    <citation type="submission" date="2021-06" db="EMBL/GenBank/DDBJ databases">
        <title>Parelaphostrongylus tenuis whole genome reference sequence.</title>
        <authorList>
            <person name="Garwood T.J."/>
            <person name="Larsen P.A."/>
            <person name="Fountain-Jones N.M."/>
            <person name="Garbe J.R."/>
            <person name="Macchietto M.G."/>
            <person name="Kania S.A."/>
            <person name="Gerhold R.W."/>
            <person name="Richards J.E."/>
            <person name="Wolf T.M."/>
        </authorList>
    </citation>
    <scope>NUCLEOTIDE SEQUENCE</scope>
    <source>
        <strain evidence="4">MNPRO001-30</strain>
        <tissue evidence="4">Meninges</tissue>
    </source>
</reference>
<proteinExistence type="predicted"/>
<dbReference type="InterPro" id="IPR032675">
    <property type="entry name" value="LRR_dom_sf"/>
</dbReference>
<name>A0AAD5LYA4_PARTN</name>
<dbReference type="EMBL" id="JAHQIW010000300">
    <property type="protein sequence ID" value="KAJ1347288.1"/>
    <property type="molecule type" value="Genomic_DNA"/>
</dbReference>
<dbReference type="PROSITE" id="PS50088">
    <property type="entry name" value="ANK_REPEAT"/>
    <property type="match status" value="3"/>
</dbReference>
<dbReference type="PROSITE" id="PS50297">
    <property type="entry name" value="ANK_REP_REGION"/>
    <property type="match status" value="3"/>
</dbReference>
<dbReference type="InterPro" id="IPR036770">
    <property type="entry name" value="Ankyrin_rpt-contain_sf"/>
</dbReference>
<sequence length="825" mass="91313">MDMEVYEEALAWFEKVLDLEGKTGISETRLLQTRVLIFEAKCRCKSVSLAIIQSEFDLLISQMPSERGPLMSAVYGAMSSFLAERGDHNAANMYRIRSKQCEVEADIGECDEEDDCDNVSDELDTKSPGAILSECMEMARLRNSDREIEKDRDKEKNAHGETRLHIAARSTDTVLVEKLITARYDVNKRDHGGWTPISEAVSAGIRENVRILLKAGAEVDPVSTEVLNDDENSTGGGITPLMEACDKGFVEIARDLLKCGASVVKKNADGWTAVDFLRNFLASCGDEDEEHVKELTTLVQFMEDEQRKHAFPVRGYVPQRLKSKKTRSLISASQTKRHELEENVDLNGYKGIFLPCEIPNDFVFADESRRRKRGYQDEEDFAIEVKKPSQEIRSNADSFSRSGAQRCSADAIEIPNTLSNGEEPHIVATLRFEDEHGGMLRADKVVSFPRTATMAIAHDRICSELAAYESNSFDIRLSDGREADANVPLSSLGEPLVIICRLSKPTAEVLFKSRAGEREAVSNYISKFDSTGVLDLSSASPSDHTLVEDVLKALADTKRVINRLVLDGCDITSGALSAVNVVLPNVEEFSCKYVGLYDEHLTILCSVSSYPSVSSVDLSHNELTSGFVLSKFIAACTNLKELRICDLDLALGEEAAITSLCGLNNLALLDLSFSGFVRGHLVEQLFSSCNSLINLKLDGCDLSGVSFMSTWLPNLRELSMVSCQFTEFDSLIEWISMGCVQLLDLSATDITIDHLRTLVDARVMCSPMVVRLVRCRNVESNAQIFADVIPHFNDHQSFPLKFVFSPSFANELHAITASVSNFLGI</sequence>
<dbReference type="SMART" id="SM00248">
    <property type="entry name" value="ANK"/>
    <property type="match status" value="3"/>
</dbReference>
<evidence type="ECO:0000313" key="4">
    <source>
        <dbReference type="EMBL" id="KAJ1347288.1"/>
    </source>
</evidence>